<reference evidence="1" key="1">
    <citation type="submission" date="2023-11" db="EMBL/GenBank/DDBJ databases">
        <authorList>
            <person name="Poullet M."/>
        </authorList>
    </citation>
    <scope>NUCLEOTIDE SEQUENCE</scope>
    <source>
        <strain evidence="1">E1834</strain>
    </source>
</reference>
<gene>
    <name evidence="1" type="ORF">MENTE1834_LOCUS1572</name>
</gene>
<sequence length="90" mass="10411">MNIILIKNTLYNCRFTQLSAGVFEGLPKLRSLSIIGAKSLQRLEEYFFLRLTKLESLILSDSGLREFPLDGICSLQKLQVEGRNWFLFRV</sequence>
<accession>A0ACB0XNQ1</accession>
<organism evidence="1 2">
    <name type="scientific">Meloidogyne enterolobii</name>
    <name type="common">Root-knot nematode worm</name>
    <name type="synonym">Meloidogyne mayaguensis</name>
    <dbReference type="NCBI Taxonomy" id="390850"/>
    <lineage>
        <taxon>Eukaryota</taxon>
        <taxon>Metazoa</taxon>
        <taxon>Ecdysozoa</taxon>
        <taxon>Nematoda</taxon>
        <taxon>Chromadorea</taxon>
        <taxon>Rhabditida</taxon>
        <taxon>Tylenchina</taxon>
        <taxon>Tylenchomorpha</taxon>
        <taxon>Tylenchoidea</taxon>
        <taxon>Meloidogynidae</taxon>
        <taxon>Meloidogyninae</taxon>
        <taxon>Meloidogyne</taxon>
    </lineage>
</organism>
<evidence type="ECO:0000313" key="1">
    <source>
        <dbReference type="EMBL" id="CAK5010262.1"/>
    </source>
</evidence>
<name>A0ACB0XNQ1_MELEN</name>
<dbReference type="EMBL" id="CAVMJV010000001">
    <property type="protein sequence ID" value="CAK5010262.1"/>
    <property type="molecule type" value="Genomic_DNA"/>
</dbReference>
<protein>
    <submittedName>
        <fullName evidence="1">Uncharacterized protein</fullName>
    </submittedName>
</protein>
<evidence type="ECO:0000313" key="2">
    <source>
        <dbReference type="Proteomes" id="UP001497535"/>
    </source>
</evidence>
<keyword evidence="2" id="KW-1185">Reference proteome</keyword>
<proteinExistence type="predicted"/>
<comment type="caution">
    <text evidence="1">The sequence shown here is derived from an EMBL/GenBank/DDBJ whole genome shotgun (WGS) entry which is preliminary data.</text>
</comment>
<dbReference type="Proteomes" id="UP001497535">
    <property type="component" value="Unassembled WGS sequence"/>
</dbReference>